<name>E5A179_LEPMJ</name>
<dbReference type="GO" id="GO:0008237">
    <property type="term" value="F:metallopeptidase activity"/>
    <property type="evidence" value="ECO:0007669"/>
    <property type="project" value="InterPro"/>
</dbReference>
<evidence type="ECO:0000259" key="6">
    <source>
        <dbReference type="Pfam" id="PF13012"/>
    </source>
</evidence>
<reference evidence="8" key="1">
    <citation type="journal article" date="2011" name="Nat. Commun.">
        <title>Effector diversification within compartments of the Leptosphaeria maculans genome affected by Repeat-Induced Point mutations.</title>
        <authorList>
            <person name="Rouxel T."/>
            <person name="Grandaubert J."/>
            <person name="Hane J.K."/>
            <person name="Hoede C."/>
            <person name="van de Wouw A.P."/>
            <person name="Couloux A."/>
            <person name="Dominguez V."/>
            <person name="Anthouard V."/>
            <person name="Bally P."/>
            <person name="Bourras S."/>
            <person name="Cozijnsen A.J."/>
            <person name="Ciuffetti L.M."/>
            <person name="Degrave A."/>
            <person name="Dilmaghani A."/>
            <person name="Duret L."/>
            <person name="Fudal I."/>
            <person name="Goodwin S.B."/>
            <person name="Gout L."/>
            <person name="Glaser N."/>
            <person name="Linglin J."/>
            <person name="Kema G.H.J."/>
            <person name="Lapalu N."/>
            <person name="Lawrence C.B."/>
            <person name="May K."/>
            <person name="Meyer M."/>
            <person name="Ollivier B."/>
            <person name="Poulain J."/>
            <person name="Schoch C.L."/>
            <person name="Simon A."/>
            <person name="Spatafora J.W."/>
            <person name="Stachowiak A."/>
            <person name="Turgeon B.G."/>
            <person name="Tyler B.M."/>
            <person name="Vincent D."/>
            <person name="Weissenbach J."/>
            <person name="Amselem J."/>
            <person name="Quesneville H."/>
            <person name="Oliver R.P."/>
            <person name="Wincker P."/>
            <person name="Balesdent M.-H."/>
            <person name="Howlett B.J."/>
        </authorList>
    </citation>
    <scope>NUCLEOTIDE SEQUENCE [LARGE SCALE GENOMIC DNA]</scope>
    <source>
        <strain evidence="8">JN3 / isolate v23.1.3 / race Av1-4-5-6-7-8</strain>
    </source>
</reference>
<dbReference type="GeneID" id="13281182"/>
<keyword evidence="4" id="KW-0472">Membrane</keyword>
<evidence type="ECO:0000313" key="7">
    <source>
        <dbReference type="EMBL" id="CBX97343.1"/>
    </source>
</evidence>
<dbReference type="Proteomes" id="UP000002668">
    <property type="component" value="Genome"/>
</dbReference>
<dbReference type="Gene3D" id="3.40.140.10">
    <property type="entry name" value="Cytidine Deaminase, domain 2"/>
    <property type="match status" value="1"/>
</dbReference>
<feature type="domain" description="EIF3F/CSN6-like C-terminal" evidence="6">
    <location>
        <begin position="269"/>
        <end position="381"/>
    </location>
</feature>
<dbReference type="eggNOG" id="KOG3050">
    <property type="taxonomic scope" value="Eukaryota"/>
</dbReference>
<dbReference type="GO" id="GO:0005737">
    <property type="term" value="C:cytoplasm"/>
    <property type="evidence" value="ECO:0007669"/>
    <property type="project" value="UniProtKB-SubCell"/>
</dbReference>
<evidence type="ECO:0000256" key="1">
    <source>
        <dbReference type="ARBA" id="ARBA00010893"/>
    </source>
</evidence>
<feature type="compositionally biased region" description="Polar residues" evidence="3">
    <location>
        <begin position="225"/>
        <end position="234"/>
    </location>
</feature>
<sequence>MAGASQNSLISTTRASDSSPSVQLHPLVLLTISDCITRHTLRRQTGPIVGAILGSQDGQNVTMEVAFQAKLDINADGDVALDDEWFSKRLEDFKDVHKQPQLDLVGWFTLGAVSGPEPHILPIHSRISELYTESPLLLLFHAETAFSEATAAGKLPLTLYESISVSTTSEPNDKAMDIDGAVQAKSTKFRELVYSIETGEAEMISVDFVARGGGNATAVEGSTGGPSTPKNGSPNADDVAARRLLRGKQKEKEKEHEQNVDDSTVMTAEDDEILSSLTAKMNAIRMLSRRIALLRAYLDALPRSYLSDSSLPVAPSMDAKSTLPLDHSILRSVSAMLARIKILAPPDSDAFNLESQQEASDVQLVNLLSSITNSVSAARDLGRTSQLVENAKSQNRSRMGMNGGMSGGYGGGDSNFLGTVMSGGSLGGDRIPPADGPLTFTMNPADLPFLNVDESDDDDYDESDDEYEWDTRHRVASFAFSMLILMLCPFIITFIVIATVLLGPCQATLFLIRRTYRFWIRHVLCRLWRWFLERCRRGL</sequence>
<gene>
    <name evidence="7" type="ORF">LEMA_P104740.1</name>
</gene>
<dbReference type="PANTHER" id="PTHR10540">
    <property type="entry name" value="EUKARYOTIC TRANSLATION INITIATION FACTOR 3 SUBUNIT F-RELATED"/>
    <property type="match status" value="1"/>
</dbReference>
<dbReference type="InterPro" id="IPR024969">
    <property type="entry name" value="EIF3F/CSN6-like_C"/>
</dbReference>
<feature type="region of interest" description="Disordered" evidence="3">
    <location>
        <begin position="217"/>
        <end position="237"/>
    </location>
</feature>
<dbReference type="OMA" id="LVGWWST"/>
<keyword evidence="2" id="KW-0736">Signalosome</keyword>
<evidence type="ECO:0000256" key="3">
    <source>
        <dbReference type="SAM" id="MobiDB-lite"/>
    </source>
</evidence>
<dbReference type="InterPro" id="IPR033859">
    <property type="entry name" value="MPN_CSN6"/>
</dbReference>
<dbReference type="Pfam" id="PF13012">
    <property type="entry name" value="MitMem_reg"/>
    <property type="match status" value="1"/>
</dbReference>
<keyword evidence="2" id="KW-0539">Nucleus</keyword>
<dbReference type="GO" id="GO:0000338">
    <property type="term" value="P:protein deneddylation"/>
    <property type="evidence" value="ECO:0007669"/>
    <property type="project" value="InterPro"/>
</dbReference>
<accession>E5A179</accession>
<keyword evidence="8" id="KW-1185">Reference proteome</keyword>
<organism evidence="8">
    <name type="scientific">Leptosphaeria maculans (strain JN3 / isolate v23.1.3 / race Av1-4-5-6-7-8)</name>
    <name type="common">Blackleg fungus</name>
    <name type="synonym">Phoma lingam</name>
    <dbReference type="NCBI Taxonomy" id="985895"/>
    <lineage>
        <taxon>Eukaryota</taxon>
        <taxon>Fungi</taxon>
        <taxon>Dikarya</taxon>
        <taxon>Ascomycota</taxon>
        <taxon>Pezizomycotina</taxon>
        <taxon>Dothideomycetes</taxon>
        <taxon>Pleosporomycetidae</taxon>
        <taxon>Pleosporales</taxon>
        <taxon>Pleosporineae</taxon>
        <taxon>Leptosphaeriaceae</taxon>
        <taxon>Plenodomus</taxon>
        <taxon>Plenodomus lingam/Leptosphaeria maculans species complex</taxon>
    </lineage>
</organism>
<dbReference type="VEuPathDB" id="FungiDB:LEMA_P104740.1"/>
<dbReference type="STRING" id="985895.E5A179"/>
<dbReference type="GO" id="GO:0008180">
    <property type="term" value="C:COP9 signalosome"/>
    <property type="evidence" value="ECO:0007669"/>
    <property type="project" value="UniProtKB-UniRule"/>
</dbReference>
<proteinExistence type="inferred from homology"/>
<keyword evidence="4" id="KW-1133">Transmembrane helix</keyword>
<dbReference type="InParanoid" id="E5A179"/>
<dbReference type="OrthoDB" id="1378at2759"/>
<feature type="transmembrane region" description="Helical" evidence="4">
    <location>
        <begin position="479"/>
        <end position="512"/>
    </location>
</feature>
<keyword evidence="4" id="KW-0812">Transmembrane</keyword>
<dbReference type="InterPro" id="IPR000555">
    <property type="entry name" value="JAMM/MPN+_dom"/>
</dbReference>
<dbReference type="HOGENOM" id="CLU_027018_2_0_1"/>
<comment type="function">
    <text evidence="2">Component of the COP9 signalosome complex (CSN), a complex involved in various cellular and developmental processes.</text>
</comment>
<dbReference type="EMBL" id="FP929131">
    <property type="protein sequence ID" value="CBX97343.1"/>
    <property type="molecule type" value="Genomic_DNA"/>
</dbReference>
<dbReference type="PANTHER" id="PTHR10540:SF8">
    <property type="entry name" value="COP9 SIGNALOSOME COMPLEX SUBUNIT 6"/>
    <property type="match status" value="1"/>
</dbReference>
<feature type="domain" description="JAB1/MPN/MOV34 metalloenzyme" evidence="5">
    <location>
        <begin position="19"/>
        <end position="109"/>
    </location>
</feature>
<evidence type="ECO:0000313" key="8">
    <source>
        <dbReference type="Proteomes" id="UP000002668"/>
    </source>
</evidence>
<dbReference type="CDD" id="cd08063">
    <property type="entry name" value="MPN_CSN6"/>
    <property type="match status" value="1"/>
</dbReference>
<comment type="similarity">
    <text evidence="1 2">Belongs to the peptidase M67A family. CSN6 subfamily.</text>
</comment>
<comment type="subcellular location">
    <subcellularLocation>
        <location evidence="2">Cytoplasm</location>
    </subcellularLocation>
    <subcellularLocation>
        <location evidence="2">Nucleus</location>
    </subcellularLocation>
</comment>
<evidence type="ECO:0000256" key="2">
    <source>
        <dbReference type="RuleBase" id="RU367006"/>
    </source>
</evidence>
<protein>
    <recommendedName>
        <fullName evidence="2">COP9 signalosome complex subunit 6</fullName>
    </recommendedName>
</protein>
<dbReference type="Pfam" id="PF01398">
    <property type="entry name" value="JAB"/>
    <property type="match status" value="1"/>
</dbReference>
<evidence type="ECO:0000256" key="4">
    <source>
        <dbReference type="SAM" id="Phobius"/>
    </source>
</evidence>
<dbReference type="AlphaFoldDB" id="E5A179"/>
<keyword evidence="2" id="KW-0963">Cytoplasm</keyword>
<evidence type="ECO:0000259" key="5">
    <source>
        <dbReference type="Pfam" id="PF01398"/>
    </source>
</evidence>